<keyword evidence="6" id="KW-1185">Reference proteome</keyword>
<dbReference type="InterPro" id="IPR019734">
    <property type="entry name" value="TPR_rpt"/>
</dbReference>
<proteinExistence type="predicted"/>
<feature type="domain" description="Peptidase C39-like" evidence="4">
    <location>
        <begin position="314"/>
        <end position="416"/>
    </location>
</feature>
<evidence type="ECO:0000313" key="5">
    <source>
        <dbReference type="EMBL" id="CAG9622385.1"/>
    </source>
</evidence>
<dbReference type="InterPro" id="IPR039564">
    <property type="entry name" value="Peptidase_C39-like"/>
</dbReference>
<keyword evidence="2 3" id="KW-0802">TPR repeat</keyword>
<dbReference type="InterPro" id="IPR011990">
    <property type="entry name" value="TPR-like_helical_dom_sf"/>
</dbReference>
<dbReference type="PROSITE" id="PS50005">
    <property type="entry name" value="TPR"/>
    <property type="match status" value="4"/>
</dbReference>
<dbReference type="Proteomes" id="UP000789833">
    <property type="component" value="Unassembled WGS sequence"/>
</dbReference>
<evidence type="ECO:0000256" key="1">
    <source>
        <dbReference type="ARBA" id="ARBA00022737"/>
    </source>
</evidence>
<comment type="caution">
    <text evidence="5">The sequence shown here is derived from an EMBL/GenBank/DDBJ whole genome shotgun (WGS) entry which is preliminary data.</text>
</comment>
<evidence type="ECO:0000313" key="6">
    <source>
        <dbReference type="Proteomes" id="UP000789833"/>
    </source>
</evidence>
<dbReference type="Pfam" id="PF13181">
    <property type="entry name" value="TPR_8"/>
    <property type="match status" value="2"/>
</dbReference>
<sequence length="1408" mass="164592">MKRNMEIGLITKLLEENKYNEAINYFVTEFKSINIDKPIELIKKVVSLPDDEMRSLLRVLDLALMDRISSLLVRVRFRLNNSIATTIWYGEELIDQGKYIQSWELIKSCLDEDVSNEDKEKIYRALAIACMHMKRFNEAYEHMKNCEEIATEPMDTRWAYYHLKKGESQEGLAILKKALNDPKEAPYAFGMIIRESLNHGDLQNARAYLEIATDTDLLTPGIQAEWIRYYRNMKDWEKLRTLIKALHTSVPFHNYKLLLNLWIAESFYEEKNFKALQAFLEEHKEVRKNSQFKNLTEKVSGNQFVTNYHSSIQKDNFCVPACISMVFSMYGQSVPQEEIAEKVFSVSGSSLIKTIGYLKGNGYTSRYFQANVELVKQLLDVGAAIIMNVEYPSSSHVQLVVGYDDILNTLFIQDPNFPEMHRLDYEKFSEEYGNSKCLAIAVLPNKESQQLSFLDDHFHKRSIRIQSMGENGQKNTSDEEIMYIKENLDDEIVASTYLKYLASEDDKDLIHKAIEVVTKSSLPDDYKHFITAMAYIRLKDWEQAENSIDLIKNNAYQSAISYWRGRIKFDQDDYVKAGEYFYDSILHESEDFVSWSYLALSSYYSEQMDMALAYSTIAMDINSLDTFVRMNHGIILLENHYVEDARSEFQKLIKEDKHHAHAWFERARCDMEMARYRHAERGFKVAIHLDSTIAIPYKELSGLYENIHGDNQRAEDTLKDGMENTGQNALLMMELAAFYWRQEDLQHARKTYMLVTELEPNDSTAWLCLGQLLMEEGKHREAYRWFNDQYGQFESESEYLINAGKNMWHCCEEMEAEQSQREQALAYIEKGIELEVENLEGALDVYVELLIETPYYTRALSFIHQLMEEDEDNYLYPSYIGWILEENEEYYQAIHYFETALTLSYDLFPLYRLGETYVKLSDDKTAKRYFKKVIELDQEHLQAFIRLSDISERLNHKVQEVYYLKKAFQIDPYVLNIDYFASLLKEQDLKELMDQLLQMETEENAGFIKDSLAYIYGYLGELDKEEELVQEALALDKEETNFITHYIKVLIKRKRFSEAKNEWYKQIQKDVEERHLYPLLIDLYKQSNSMLSLEKDLNKLRVEASIKSLLFMYSAVEYEKLLLEQRENDAYDASDKGWIGKIKNFGKATLDFGVLGSLYENAIKLDRTNTDAVILFGDFYLQMDMLTDAVKLKQKSLKVQWTEAVASSLVTTYINYIEYLPEKKHASYLSDAKLLIEKCLEEEYSIENLNHYGYVLRLLEENENAKNIFLEILELDGNNKSAHYHLGVIYRDLGEATKEMQHMNRAVELDGFNAWIMNEASITYRLAGQFTKALELIDSAIEIDPEELHFLYNRACYLSLLKREEEASDLLIEVLEAEEDGAFAAMALEDDDFIPLKKAGMFPLEFTV</sequence>
<accession>A0ABM8YQW4</accession>
<feature type="repeat" description="TPR" evidence="3">
    <location>
        <begin position="907"/>
        <end position="940"/>
    </location>
</feature>
<feature type="repeat" description="TPR" evidence="3">
    <location>
        <begin position="1314"/>
        <end position="1347"/>
    </location>
</feature>
<protein>
    <submittedName>
        <fullName evidence="5">Beta-barrel assembly-enhancing protease</fullName>
        <ecNumber evidence="5">3.4.-.-</ecNumber>
    </submittedName>
</protein>
<dbReference type="GO" id="GO:0008233">
    <property type="term" value="F:peptidase activity"/>
    <property type="evidence" value="ECO:0007669"/>
    <property type="project" value="UniProtKB-KW"/>
</dbReference>
<dbReference type="PANTHER" id="PTHR44858">
    <property type="entry name" value="TETRATRICOPEPTIDE REPEAT PROTEIN 6"/>
    <property type="match status" value="1"/>
</dbReference>
<dbReference type="EC" id="3.4.-.-" evidence="5"/>
<keyword evidence="5" id="KW-0645">Protease</keyword>
<name>A0ABM8YQW4_9BACI</name>
<evidence type="ECO:0000259" key="4">
    <source>
        <dbReference type="Pfam" id="PF13529"/>
    </source>
</evidence>
<dbReference type="GO" id="GO:0006508">
    <property type="term" value="P:proteolysis"/>
    <property type="evidence" value="ECO:0007669"/>
    <property type="project" value="UniProtKB-KW"/>
</dbReference>
<dbReference type="SUPFAM" id="SSF48452">
    <property type="entry name" value="TPR-like"/>
    <property type="match status" value="4"/>
</dbReference>
<dbReference type="Gene3D" id="3.90.70.10">
    <property type="entry name" value="Cysteine proteinases"/>
    <property type="match status" value="1"/>
</dbReference>
<dbReference type="Pfam" id="PF13529">
    <property type="entry name" value="Peptidase_C39_2"/>
    <property type="match status" value="1"/>
</dbReference>
<dbReference type="RefSeq" id="WP_230502788.1">
    <property type="nucleotide sequence ID" value="NZ_CAKJTJ010000020.1"/>
</dbReference>
<organism evidence="5 6">
    <name type="scientific">Sutcliffiella rhizosphaerae</name>
    <dbReference type="NCBI Taxonomy" id="2880967"/>
    <lineage>
        <taxon>Bacteria</taxon>
        <taxon>Bacillati</taxon>
        <taxon>Bacillota</taxon>
        <taxon>Bacilli</taxon>
        <taxon>Bacillales</taxon>
        <taxon>Bacillaceae</taxon>
        <taxon>Sutcliffiella</taxon>
    </lineage>
</organism>
<dbReference type="SMART" id="SM00028">
    <property type="entry name" value="TPR"/>
    <property type="match status" value="12"/>
</dbReference>
<evidence type="ECO:0000256" key="3">
    <source>
        <dbReference type="PROSITE-ProRule" id="PRU00339"/>
    </source>
</evidence>
<dbReference type="Gene3D" id="1.25.40.10">
    <property type="entry name" value="Tetratricopeptide repeat domain"/>
    <property type="match status" value="5"/>
</dbReference>
<evidence type="ECO:0000256" key="2">
    <source>
        <dbReference type="ARBA" id="ARBA00022803"/>
    </source>
</evidence>
<feature type="repeat" description="TPR" evidence="3">
    <location>
        <begin position="729"/>
        <end position="762"/>
    </location>
</feature>
<feature type="repeat" description="TPR" evidence="3">
    <location>
        <begin position="1280"/>
        <end position="1313"/>
    </location>
</feature>
<dbReference type="PANTHER" id="PTHR44858:SF1">
    <property type="entry name" value="UDP-N-ACETYLGLUCOSAMINE--PEPTIDE N-ACETYLGLUCOSAMINYLTRANSFERASE SPINDLY-RELATED"/>
    <property type="match status" value="1"/>
</dbReference>
<keyword evidence="1" id="KW-0677">Repeat</keyword>
<dbReference type="InterPro" id="IPR050498">
    <property type="entry name" value="Ycf3"/>
</dbReference>
<reference evidence="5 6" key="1">
    <citation type="submission" date="2021-10" db="EMBL/GenBank/DDBJ databases">
        <authorList>
            <person name="Criscuolo A."/>
        </authorList>
    </citation>
    <scope>NUCLEOTIDE SEQUENCE [LARGE SCALE GENOMIC DNA]</scope>
    <source>
        <strain evidence="6">CIP 111883</strain>
    </source>
</reference>
<gene>
    <name evidence="5" type="primary">bepA_1</name>
    <name evidence="5" type="ORF">BACCIP111883_03176</name>
</gene>
<dbReference type="EMBL" id="CAKJTJ010000020">
    <property type="protein sequence ID" value="CAG9622385.1"/>
    <property type="molecule type" value="Genomic_DNA"/>
</dbReference>
<keyword evidence="5" id="KW-0378">Hydrolase</keyword>